<dbReference type="Pfam" id="PF07411">
    <property type="entry name" value="DUF1508"/>
    <property type="match status" value="1"/>
</dbReference>
<dbReference type="Proteomes" id="UP000316167">
    <property type="component" value="Unassembled WGS sequence"/>
</dbReference>
<organism evidence="2 3">
    <name type="scientific">Lacibacter cauensis</name>
    <dbReference type="NCBI Taxonomy" id="510947"/>
    <lineage>
        <taxon>Bacteria</taxon>
        <taxon>Pseudomonadati</taxon>
        <taxon>Bacteroidota</taxon>
        <taxon>Chitinophagia</taxon>
        <taxon>Chitinophagales</taxon>
        <taxon>Chitinophagaceae</taxon>
        <taxon>Lacibacter</taxon>
    </lineage>
</organism>
<dbReference type="InterPro" id="IPR010879">
    <property type="entry name" value="DUF1508"/>
</dbReference>
<reference evidence="2 3" key="1">
    <citation type="journal article" date="2015" name="Stand. Genomic Sci.">
        <title>Genomic Encyclopedia of Bacterial and Archaeal Type Strains, Phase III: the genomes of soil and plant-associated and newly described type strains.</title>
        <authorList>
            <person name="Whitman W.B."/>
            <person name="Woyke T."/>
            <person name="Klenk H.P."/>
            <person name="Zhou Y."/>
            <person name="Lilburn T.G."/>
            <person name="Beck B.J."/>
            <person name="De Vos P."/>
            <person name="Vandamme P."/>
            <person name="Eisen J.A."/>
            <person name="Garrity G."/>
            <person name="Hugenholtz P."/>
            <person name="Kyrpides N.C."/>
        </authorList>
    </citation>
    <scope>NUCLEOTIDE SEQUENCE [LARGE SCALE GENOMIC DNA]</scope>
    <source>
        <strain evidence="2 3">CGMCC 1.7271</strain>
    </source>
</reference>
<dbReference type="AlphaFoldDB" id="A0A562SHH5"/>
<proteinExistence type="predicted"/>
<evidence type="ECO:0000259" key="1">
    <source>
        <dbReference type="Pfam" id="PF07411"/>
    </source>
</evidence>
<sequence length="144" mass="15986">MKLLQKLHSSIFKTVAYVQLRKIGITRNAAAGIATIVTDIFLNSSSKTKNMGLKKIELHKDSNGEFYFVKYAGNGEAITKSSESYTRKENAFKAIVADTNITLSLMCVLHSPMEIPVIDCTGPMPVNKLIRFDENGMINVKDIE</sequence>
<keyword evidence="3" id="KW-1185">Reference proteome</keyword>
<accession>A0A562SHH5</accession>
<dbReference type="Gene3D" id="3.30.160.160">
    <property type="entry name" value="YegP-like"/>
    <property type="match status" value="1"/>
</dbReference>
<protein>
    <submittedName>
        <fullName evidence="2">Uncharacterized protein DUF1508</fullName>
    </submittedName>
</protein>
<name>A0A562SHH5_9BACT</name>
<comment type="caution">
    <text evidence="2">The sequence shown here is derived from an EMBL/GenBank/DDBJ whole genome shotgun (WGS) entry which is preliminary data.</text>
</comment>
<dbReference type="SUPFAM" id="SSF160113">
    <property type="entry name" value="YegP-like"/>
    <property type="match status" value="1"/>
</dbReference>
<dbReference type="InterPro" id="IPR036913">
    <property type="entry name" value="YegP-like_sf"/>
</dbReference>
<feature type="domain" description="DUF1508" evidence="1">
    <location>
        <begin position="61"/>
        <end position="95"/>
    </location>
</feature>
<gene>
    <name evidence="2" type="ORF">IQ13_3221</name>
</gene>
<evidence type="ECO:0000313" key="2">
    <source>
        <dbReference type="EMBL" id="TWI80543.1"/>
    </source>
</evidence>
<evidence type="ECO:0000313" key="3">
    <source>
        <dbReference type="Proteomes" id="UP000316167"/>
    </source>
</evidence>
<dbReference type="EMBL" id="VLLE01000005">
    <property type="protein sequence ID" value="TWI80543.1"/>
    <property type="molecule type" value="Genomic_DNA"/>
</dbReference>